<dbReference type="HOGENOM" id="CLU_000445_107_27_4"/>
<proteinExistence type="inferred from homology"/>
<evidence type="ECO:0000256" key="3">
    <source>
        <dbReference type="ARBA" id="ARBA00022989"/>
    </source>
</evidence>
<dbReference type="PANTHER" id="PTHR32089">
    <property type="entry name" value="METHYL-ACCEPTING CHEMOTAXIS PROTEIN MCPB"/>
    <property type="match status" value="1"/>
</dbReference>
<feature type="domain" description="Methyl-accepting transducer" evidence="9">
    <location>
        <begin position="253"/>
        <end position="489"/>
    </location>
</feature>
<dbReference type="InterPro" id="IPR004089">
    <property type="entry name" value="MCPsignal_dom"/>
</dbReference>
<gene>
    <name evidence="11" type="ordered locus">Galf_0594</name>
</gene>
<evidence type="ECO:0000256" key="2">
    <source>
        <dbReference type="ARBA" id="ARBA00022692"/>
    </source>
</evidence>
<evidence type="ECO:0000256" key="6">
    <source>
        <dbReference type="ARBA" id="ARBA00029447"/>
    </source>
</evidence>
<dbReference type="GO" id="GO:0016020">
    <property type="term" value="C:membrane"/>
    <property type="evidence" value="ECO:0007669"/>
    <property type="project" value="UniProtKB-SubCell"/>
</dbReference>
<dbReference type="PROSITE" id="PS50111">
    <property type="entry name" value="CHEMOTAXIS_TRANSDUC_2"/>
    <property type="match status" value="1"/>
</dbReference>
<dbReference type="STRING" id="395494.Galf_0594"/>
<feature type="domain" description="HAMP" evidence="10">
    <location>
        <begin position="196"/>
        <end position="248"/>
    </location>
</feature>
<dbReference type="OrthoDB" id="343520at2"/>
<keyword evidence="2 8" id="KW-0812">Transmembrane</keyword>
<dbReference type="eggNOG" id="COG0840">
    <property type="taxonomic scope" value="Bacteria"/>
</dbReference>
<dbReference type="Proteomes" id="UP000001235">
    <property type="component" value="Chromosome"/>
</dbReference>
<dbReference type="RefSeq" id="WP_013292578.1">
    <property type="nucleotide sequence ID" value="NC_014394.1"/>
</dbReference>
<name>D9SCU7_GALCS</name>
<dbReference type="GO" id="GO:0004888">
    <property type="term" value="F:transmembrane signaling receptor activity"/>
    <property type="evidence" value="ECO:0007669"/>
    <property type="project" value="InterPro"/>
</dbReference>
<evidence type="ECO:0000256" key="7">
    <source>
        <dbReference type="PROSITE-ProRule" id="PRU00284"/>
    </source>
</evidence>
<keyword evidence="5 7" id="KW-0807">Transducer</keyword>
<dbReference type="EMBL" id="CP002159">
    <property type="protein sequence ID" value="ADL54636.1"/>
    <property type="molecule type" value="Genomic_DNA"/>
</dbReference>
<dbReference type="Gene3D" id="1.10.287.950">
    <property type="entry name" value="Methyl-accepting chemotaxis protein"/>
    <property type="match status" value="1"/>
</dbReference>
<evidence type="ECO:0000313" key="11">
    <source>
        <dbReference type="EMBL" id="ADL54636.1"/>
    </source>
</evidence>
<dbReference type="SUPFAM" id="SSF58104">
    <property type="entry name" value="Methyl-accepting chemotaxis protein (MCP) signaling domain"/>
    <property type="match status" value="1"/>
</dbReference>
<reference evidence="11 12" key="1">
    <citation type="submission" date="2010-08" db="EMBL/GenBank/DDBJ databases">
        <title>Complete sequence of Gallionella capsiferriformans ES-2.</title>
        <authorList>
            <consortium name="US DOE Joint Genome Institute"/>
            <person name="Lucas S."/>
            <person name="Copeland A."/>
            <person name="Lapidus A."/>
            <person name="Cheng J.-F."/>
            <person name="Bruce D."/>
            <person name="Goodwin L."/>
            <person name="Pitluck S."/>
            <person name="Chertkov O."/>
            <person name="Davenport K.W."/>
            <person name="Detter J.C."/>
            <person name="Han C."/>
            <person name="Tapia R."/>
            <person name="Land M."/>
            <person name="Hauser L."/>
            <person name="Chang Y.-J."/>
            <person name="Jeffries C."/>
            <person name="Kyrpides N."/>
            <person name="Ivanova N."/>
            <person name="Mikhailova N."/>
            <person name="Shelobolina E.S."/>
            <person name="Picardal F."/>
            <person name="Roden E."/>
            <person name="Emerson D."/>
            <person name="Woyke T."/>
        </authorList>
    </citation>
    <scope>NUCLEOTIDE SEQUENCE [LARGE SCALE GENOMIC DNA]</scope>
    <source>
        <strain evidence="11 12">ES-2</strain>
    </source>
</reference>
<comment type="similarity">
    <text evidence="6">Belongs to the methyl-accepting chemotaxis (MCP) protein family.</text>
</comment>
<dbReference type="PANTHER" id="PTHR32089:SF119">
    <property type="entry name" value="METHYL-ACCEPTING CHEMOTAXIS PROTEIN CTPL"/>
    <property type="match status" value="1"/>
</dbReference>
<dbReference type="CDD" id="cd06225">
    <property type="entry name" value="HAMP"/>
    <property type="match status" value="1"/>
</dbReference>
<dbReference type="Pfam" id="PF00015">
    <property type="entry name" value="MCPsignal"/>
    <property type="match status" value="1"/>
</dbReference>
<feature type="transmembrane region" description="Helical" evidence="8">
    <location>
        <begin position="12"/>
        <end position="32"/>
    </location>
</feature>
<keyword evidence="4 8" id="KW-0472">Membrane</keyword>
<evidence type="ECO:0000256" key="8">
    <source>
        <dbReference type="SAM" id="Phobius"/>
    </source>
</evidence>
<dbReference type="InterPro" id="IPR003660">
    <property type="entry name" value="HAMP_dom"/>
</dbReference>
<dbReference type="SMART" id="SM00304">
    <property type="entry name" value="HAMP"/>
    <property type="match status" value="1"/>
</dbReference>
<dbReference type="InterPro" id="IPR004090">
    <property type="entry name" value="Chemotax_Me-accpt_rcpt"/>
</dbReference>
<dbReference type="SMART" id="SM00283">
    <property type="entry name" value="MA"/>
    <property type="match status" value="1"/>
</dbReference>
<dbReference type="FunFam" id="1.10.287.950:FF:000001">
    <property type="entry name" value="Methyl-accepting chemotaxis sensory transducer"/>
    <property type="match status" value="1"/>
</dbReference>
<dbReference type="PROSITE" id="PS50885">
    <property type="entry name" value="HAMP"/>
    <property type="match status" value="1"/>
</dbReference>
<evidence type="ECO:0000256" key="5">
    <source>
        <dbReference type="ARBA" id="ARBA00023224"/>
    </source>
</evidence>
<keyword evidence="12" id="KW-1185">Reference proteome</keyword>
<protein>
    <submittedName>
        <fullName evidence="11">Methyl-accepting chemotaxis sensory transducer</fullName>
    </submittedName>
</protein>
<evidence type="ECO:0000313" key="12">
    <source>
        <dbReference type="Proteomes" id="UP000001235"/>
    </source>
</evidence>
<accession>D9SCU7</accession>
<dbReference type="Pfam" id="PF00672">
    <property type="entry name" value="HAMP"/>
    <property type="match status" value="1"/>
</dbReference>
<evidence type="ECO:0000256" key="1">
    <source>
        <dbReference type="ARBA" id="ARBA00004141"/>
    </source>
</evidence>
<dbReference type="CDD" id="cd11386">
    <property type="entry name" value="MCP_signal"/>
    <property type="match status" value="1"/>
</dbReference>
<sequence length="525" mass="56035">MSIRTKLRILGFVTLSGLGLILMVTIFGLNAIQEAGDTAHRREAYVIDLLEVKASALSTIMLDPALSETKEVFSAAAQNIELHGAIAVKTIKREAIRDELKSILGQWDRYNKDSQSLIQLGQTDIKTATEKLVPLYNGEFKPFQSALEKFIGVRQSEAAQAREQATEVSGRIFWQLIALIGLIAAVNVFVVLNLARSLQSGLRGIQQKIVLLKQGDLTQRLPSDMDDELGEIAAGVNSFVDELQHIVKNTRDSADMVASSARQLAAAAAQVLDNANHQGETTSSVAASVEEFSVSIDQVADSAAQAEKKAAMSGESSRHAGDEVASAVAEIRNIEKVVNDASGQIESLGMKAEEISSIINAIREVADQTNLLALNAAIEAARAGEQGRGFAVVADEVRKLAERTTQSAQEITSMIGSIQVQAKNSTSVMRRGNEMVTHGVMLAENAGGSMSQINEGASDVVKAIGDISDVLREQKNASAEIARNIEQIAQMSEESVGAVSEVSSAAGRLEKLAAGLQQEVARFTA</sequence>
<dbReference type="AlphaFoldDB" id="D9SCU7"/>
<feature type="transmembrane region" description="Helical" evidence="8">
    <location>
        <begin position="172"/>
        <end position="195"/>
    </location>
</feature>
<dbReference type="PRINTS" id="PR00260">
    <property type="entry name" value="CHEMTRNSDUCR"/>
</dbReference>
<dbReference type="GO" id="GO:0007165">
    <property type="term" value="P:signal transduction"/>
    <property type="evidence" value="ECO:0007669"/>
    <property type="project" value="UniProtKB-KW"/>
</dbReference>
<evidence type="ECO:0000259" key="9">
    <source>
        <dbReference type="PROSITE" id="PS50111"/>
    </source>
</evidence>
<organism evidence="11 12">
    <name type="scientific">Gallionella capsiferriformans (strain ES-2)</name>
    <name type="common">Gallionella ferruginea capsiferriformans (strain ES-2)</name>
    <dbReference type="NCBI Taxonomy" id="395494"/>
    <lineage>
        <taxon>Bacteria</taxon>
        <taxon>Pseudomonadati</taxon>
        <taxon>Pseudomonadota</taxon>
        <taxon>Betaproteobacteria</taxon>
        <taxon>Nitrosomonadales</taxon>
        <taxon>Gallionellaceae</taxon>
        <taxon>Gallionella</taxon>
    </lineage>
</organism>
<comment type="subcellular location">
    <subcellularLocation>
        <location evidence="1">Membrane</location>
        <topology evidence="1">Multi-pass membrane protein</topology>
    </subcellularLocation>
</comment>
<evidence type="ECO:0000256" key="4">
    <source>
        <dbReference type="ARBA" id="ARBA00023136"/>
    </source>
</evidence>
<keyword evidence="3 8" id="KW-1133">Transmembrane helix</keyword>
<dbReference type="KEGG" id="gca:Galf_0594"/>
<evidence type="ECO:0000259" key="10">
    <source>
        <dbReference type="PROSITE" id="PS50885"/>
    </source>
</evidence>
<dbReference type="GO" id="GO:0006935">
    <property type="term" value="P:chemotaxis"/>
    <property type="evidence" value="ECO:0007669"/>
    <property type="project" value="InterPro"/>
</dbReference>